<keyword evidence="1" id="KW-0812">Transmembrane</keyword>
<protein>
    <submittedName>
        <fullName evidence="3">K(+)-transporting ATPase subunit F</fullName>
    </submittedName>
    <submittedName>
        <fullName evidence="2">K+-transporting ATPase KdpF subunit</fullName>
    </submittedName>
</protein>
<dbReference type="NCBIfam" id="TIGR02115">
    <property type="entry name" value="potass_kdpF"/>
    <property type="match status" value="1"/>
</dbReference>
<name>A0A8E1WGW3_9HYPH</name>
<gene>
    <name evidence="3" type="primary">kdpF</name>
    <name evidence="2" type="ORF">HNQ96_003550</name>
    <name evidence="3" type="ORF">IHE39_16195</name>
</gene>
<dbReference type="GO" id="GO:0008556">
    <property type="term" value="F:P-type potassium transmembrane transporter activity"/>
    <property type="evidence" value="ECO:0007669"/>
    <property type="project" value="InterPro"/>
</dbReference>
<dbReference type="InterPro" id="IPR011726">
    <property type="entry name" value="KdpF"/>
</dbReference>
<comment type="caution">
    <text evidence="2">The sequence shown here is derived from an EMBL/GenBank/DDBJ whole genome shotgun (WGS) entry which is preliminary data.</text>
</comment>
<evidence type="ECO:0000313" key="4">
    <source>
        <dbReference type="Proteomes" id="UP000532373"/>
    </source>
</evidence>
<accession>A0A8E1WGW3</accession>
<evidence type="ECO:0000256" key="1">
    <source>
        <dbReference type="SAM" id="Phobius"/>
    </source>
</evidence>
<reference evidence="2 4" key="1">
    <citation type="submission" date="2020-08" db="EMBL/GenBank/DDBJ databases">
        <title>Genomic Encyclopedia of Type Strains, Phase IV (KMG-IV): sequencing the most valuable type-strain genomes for metagenomic binning, comparative biology and taxonomic classification.</title>
        <authorList>
            <person name="Goeker M."/>
        </authorList>
    </citation>
    <scope>NUCLEOTIDE SEQUENCE [LARGE SCALE GENOMIC DNA]</scope>
    <source>
        <strain evidence="2 4">DSM 17454</strain>
    </source>
</reference>
<keyword evidence="1" id="KW-1133">Transmembrane helix</keyword>
<dbReference type="RefSeq" id="WP_067954606.1">
    <property type="nucleotide sequence ID" value="NZ_JACHGI010000006.1"/>
</dbReference>
<dbReference type="AlphaFoldDB" id="A0A8E1WGW3"/>
<keyword evidence="5" id="KW-1185">Reference proteome</keyword>
<dbReference type="Proteomes" id="UP000532373">
    <property type="component" value="Unassembled WGS sequence"/>
</dbReference>
<dbReference type="GO" id="GO:0005886">
    <property type="term" value="C:plasma membrane"/>
    <property type="evidence" value="ECO:0007669"/>
    <property type="project" value="InterPro"/>
</dbReference>
<proteinExistence type="predicted"/>
<organism evidence="2 4">
    <name type="scientific">Aminobacter carboxidus</name>
    <dbReference type="NCBI Taxonomy" id="376165"/>
    <lineage>
        <taxon>Bacteria</taxon>
        <taxon>Pseudomonadati</taxon>
        <taxon>Pseudomonadota</taxon>
        <taxon>Alphaproteobacteria</taxon>
        <taxon>Hyphomicrobiales</taxon>
        <taxon>Phyllobacteriaceae</taxon>
        <taxon>Aminobacter</taxon>
    </lineage>
</organism>
<evidence type="ECO:0000313" key="2">
    <source>
        <dbReference type="EMBL" id="MBB6467669.1"/>
    </source>
</evidence>
<dbReference type="EMBL" id="JACHGI010000006">
    <property type="protein sequence ID" value="MBB6467669.1"/>
    <property type="molecule type" value="Genomic_DNA"/>
</dbReference>
<evidence type="ECO:0000313" key="3">
    <source>
        <dbReference type="EMBL" id="MBE1205838.1"/>
    </source>
</evidence>
<feature type="transmembrane region" description="Helical" evidence="1">
    <location>
        <begin position="6"/>
        <end position="24"/>
    </location>
</feature>
<reference evidence="3 5" key="2">
    <citation type="submission" date="2020-09" db="EMBL/GenBank/DDBJ databases">
        <title>Draft Genome Sequence of Aminobacter carboxidus type strain DSM 1086, a soil Gram-negative carboxydobacterium.</title>
        <authorList>
            <person name="Turrini P."/>
            <person name="Tescari M."/>
            <person name="Artuso I."/>
            <person name="Lugli G.A."/>
            <person name="Frangipani E."/>
            <person name="Ventura M."/>
            <person name="Visca P."/>
        </authorList>
    </citation>
    <scope>NUCLEOTIDE SEQUENCE [LARGE SCALE GENOMIC DNA]</scope>
    <source>
        <strain evidence="3 5">DSM 1086</strain>
    </source>
</reference>
<dbReference type="Pfam" id="PF09604">
    <property type="entry name" value="Potass_KdpF"/>
    <property type="match status" value="1"/>
</dbReference>
<keyword evidence="1" id="KW-0472">Membrane</keyword>
<dbReference type="Proteomes" id="UP000598227">
    <property type="component" value="Unassembled WGS sequence"/>
</dbReference>
<dbReference type="EMBL" id="JACZEP010000004">
    <property type="protein sequence ID" value="MBE1205838.1"/>
    <property type="molecule type" value="Genomic_DNA"/>
</dbReference>
<evidence type="ECO:0000313" key="5">
    <source>
        <dbReference type="Proteomes" id="UP000598227"/>
    </source>
</evidence>
<sequence>MLLEYILGGAVTVFLLAYLTYALIRPERF</sequence>